<keyword evidence="2" id="KW-0614">Plasmid</keyword>
<dbReference type="EMBL" id="MG973074">
    <property type="protein sequence ID" value="AYD68661.1"/>
    <property type="molecule type" value="Genomic_DNA"/>
</dbReference>
<evidence type="ECO:0000256" key="1">
    <source>
        <dbReference type="SAM" id="SignalP"/>
    </source>
</evidence>
<sequence length="49" mass="5663" precursor="true">MNKYSLKILKCLSLLSLVTALMSVNTTCTWFNHQPNLPDDLRKFKSYGK</sequence>
<organism evidence="2">
    <name type="scientific">Clostridioides difficile</name>
    <name type="common">Peptoclostridium difficile</name>
    <dbReference type="NCBI Taxonomy" id="1496"/>
    <lineage>
        <taxon>Bacteria</taxon>
        <taxon>Bacillati</taxon>
        <taxon>Bacillota</taxon>
        <taxon>Clostridia</taxon>
        <taxon>Peptostreptococcales</taxon>
        <taxon>Peptostreptococcaceae</taxon>
        <taxon>Clostridioides</taxon>
    </lineage>
</organism>
<dbReference type="RefSeq" id="WP_021383344.1">
    <property type="nucleotide sequence ID" value="NZ_LJCL01000008.1"/>
</dbReference>
<protein>
    <submittedName>
        <fullName evidence="2">Autoinducer prepeptide</fullName>
    </submittedName>
</protein>
<evidence type="ECO:0000313" key="2">
    <source>
        <dbReference type="EMBL" id="AYD68661.1"/>
    </source>
</evidence>
<feature type="signal peptide" evidence="1">
    <location>
        <begin position="1"/>
        <end position="23"/>
    </location>
</feature>
<dbReference type="InterPro" id="IPR009229">
    <property type="entry name" value="AgrD"/>
</dbReference>
<keyword evidence="1" id="KW-0732">Signal</keyword>
<reference evidence="2" key="1">
    <citation type="journal article" date="2018" name="Sci. Rep.">
        <title>Novel Clade C-I Clostridium difficile strains escape diagnostic tests, differ in pathogenicity potential and carry toxins on extrachromosomal elements.</title>
        <authorList>
            <person name="Ramirez-Vargas G."/>
            <person name="Lopez-Urena D."/>
            <person name="Badilla A."/>
            <person name="Orozco-Aguilar J."/>
            <person name="Murillo T."/>
            <person name="Rojas P."/>
            <person name="Riedel T."/>
            <person name="Overmann J."/>
            <person name="Gonzalez G."/>
            <person name="Chaves-Olarte E."/>
            <person name="Quesada-Gomez C."/>
            <person name="Rodriguez C."/>
        </authorList>
    </citation>
    <scope>NUCLEOTIDE SEQUENCE</scope>
    <source>
        <strain evidence="2">HSJD-312</strain>
        <plasmid evidence="2">pHSJD-312</plasmid>
    </source>
</reference>
<gene>
    <name evidence="2" type="primary">agrD</name>
    <name evidence="2" type="ORF">pHSJD-312_00040</name>
</gene>
<dbReference type="AlphaFoldDB" id="A0A386JBU4"/>
<feature type="chain" id="PRO_5039266106" evidence="1">
    <location>
        <begin position="24"/>
        <end position="49"/>
    </location>
</feature>
<dbReference type="NCBIfam" id="TIGR04223">
    <property type="entry name" value="quorum_AgrD"/>
    <property type="match status" value="1"/>
</dbReference>
<proteinExistence type="predicted"/>
<name>A0A386JBU4_CLODI</name>
<geneLocation type="plasmid" evidence="2">
    <name>pHSJD-312</name>
</geneLocation>
<accession>A0A386JBU4</accession>